<dbReference type="Proteomes" id="UP000321532">
    <property type="component" value="Unassembled WGS sequence"/>
</dbReference>
<sequence>MKKIILTLVLLAPTVFGFATDRQAVTASTRYENSKMYRQPGTSTEVLKALKSADEIVVVRRYNSSWSIVTVDGQVGYVLTAELAQPKKPATYQVIAKK</sequence>
<dbReference type="OrthoDB" id="894232at2"/>
<dbReference type="Gene3D" id="2.30.30.40">
    <property type="entry name" value="SH3 Domains"/>
    <property type="match status" value="1"/>
</dbReference>
<name>A0A512B4W9_9BACT</name>
<comment type="caution">
    <text evidence="2">The sequence shown here is derived from an EMBL/GenBank/DDBJ whole genome shotgun (WGS) entry which is preliminary data.</text>
</comment>
<dbReference type="AlphaFoldDB" id="A0A512B4W9"/>
<evidence type="ECO:0008006" key="4">
    <source>
        <dbReference type="Google" id="ProtNLM"/>
    </source>
</evidence>
<protein>
    <recommendedName>
        <fullName evidence="4">SH3b domain-containing protein</fullName>
    </recommendedName>
</protein>
<evidence type="ECO:0000313" key="3">
    <source>
        <dbReference type="Proteomes" id="UP000321532"/>
    </source>
</evidence>
<keyword evidence="1" id="KW-0732">Signal</keyword>
<dbReference type="RefSeq" id="WP_146904214.1">
    <property type="nucleotide sequence ID" value="NZ_BJYS01000048.1"/>
</dbReference>
<organism evidence="2 3">
    <name type="scientific">Adhaeribacter aerolatus</name>
    <dbReference type="NCBI Taxonomy" id="670289"/>
    <lineage>
        <taxon>Bacteria</taxon>
        <taxon>Pseudomonadati</taxon>
        <taxon>Bacteroidota</taxon>
        <taxon>Cytophagia</taxon>
        <taxon>Cytophagales</taxon>
        <taxon>Hymenobacteraceae</taxon>
        <taxon>Adhaeribacter</taxon>
    </lineage>
</organism>
<gene>
    <name evidence="2" type="ORF">AAE02nite_46450</name>
</gene>
<evidence type="ECO:0000313" key="2">
    <source>
        <dbReference type="EMBL" id="GEO06981.1"/>
    </source>
</evidence>
<proteinExistence type="predicted"/>
<feature type="chain" id="PRO_5022144180" description="SH3b domain-containing protein" evidence="1">
    <location>
        <begin position="20"/>
        <end position="98"/>
    </location>
</feature>
<keyword evidence="3" id="KW-1185">Reference proteome</keyword>
<evidence type="ECO:0000256" key="1">
    <source>
        <dbReference type="SAM" id="SignalP"/>
    </source>
</evidence>
<dbReference type="EMBL" id="BJYS01000048">
    <property type="protein sequence ID" value="GEO06981.1"/>
    <property type="molecule type" value="Genomic_DNA"/>
</dbReference>
<accession>A0A512B4W9</accession>
<feature type="signal peptide" evidence="1">
    <location>
        <begin position="1"/>
        <end position="19"/>
    </location>
</feature>
<reference evidence="2 3" key="1">
    <citation type="submission" date="2019-07" db="EMBL/GenBank/DDBJ databases">
        <title>Whole genome shotgun sequence of Adhaeribacter aerolatus NBRC 106133.</title>
        <authorList>
            <person name="Hosoyama A."/>
            <person name="Uohara A."/>
            <person name="Ohji S."/>
            <person name="Ichikawa N."/>
        </authorList>
    </citation>
    <scope>NUCLEOTIDE SEQUENCE [LARGE SCALE GENOMIC DNA]</scope>
    <source>
        <strain evidence="2 3">NBRC 106133</strain>
    </source>
</reference>